<dbReference type="GO" id="GO:0009358">
    <property type="term" value="C:polyphosphate kinase complex"/>
    <property type="evidence" value="ECO:0007669"/>
    <property type="project" value="InterPro"/>
</dbReference>
<dbReference type="InterPro" id="IPR003414">
    <property type="entry name" value="PP_kinase"/>
</dbReference>
<dbReference type="Gene3D" id="3.30.870.10">
    <property type="entry name" value="Endonuclease Chain A"/>
    <property type="match status" value="2"/>
</dbReference>
<evidence type="ECO:0000256" key="1">
    <source>
        <dbReference type="ARBA" id="ARBA00022553"/>
    </source>
</evidence>
<keyword evidence="3 8" id="KW-0479">Metal-binding</keyword>
<dbReference type="InterPro" id="IPR025198">
    <property type="entry name" value="PPK_N_dom"/>
</dbReference>
<dbReference type="NCBIfam" id="NF003921">
    <property type="entry name" value="PRK05443.2-2"/>
    <property type="match status" value="1"/>
</dbReference>
<evidence type="ECO:0000259" key="11">
    <source>
        <dbReference type="Pfam" id="PF02503"/>
    </source>
</evidence>
<keyword evidence="6 8" id="KW-0067">ATP-binding</keyword>
<feature type="domain" description="Polyphosphate kinase N-terminal" evidence="12">
    <location>
        <begin position="40"/>
        <end position="143"/>
    </location>
</feature>
<dbReference type="HAMAP" id="MF_00347">
    <property type="entry name" value="Polyphosphate_kinase"/>
    <property type="match status" value="1"/>
</dbReference>
<dbReference type="InterPro" id="IPR036832">
    <property type="entry name" value="PPK_N_dom_sf"/>
</dbReference>
<dbReference type="PIRSF" id="PIRSF015589">
    <property type="entry name" value="PP_kinase"/>
    <property type="match status" value="1"/>
</dbReference>
<dbReference type="NCBIfam" id="NF003919">
    <property type="entry name" value="PRK05443.1-4"/>
    <property type="match status" value="1"/>
</dbReference>
<dbReference type="GO" id="GO:0046872">
    <property type="term" value="F:metal ion binding"/>
    <property type="evidence" value="ECO:0007669"/>
    <property type="project" value="UniProtKB-KW"/>
</dbReference>
<comment type="cofactor">
    <cofactor evidence="8">
        <name>Mg(2+)</name>
        <dbReference type="ChEBI" id="CHEBI:18420"/>
    </cofactor>
</comment>
<dbReference type="NCBIfam" id="TIGR03705">
    <property type="entry name" value="poly_P_kin"/>
    <property type="match status" value="1"/>
</dbReference>
<comment type="function">
    <text evidence="8 9">Catalyzes the reversible transfer of the terminal phosphate of ATP to form a long-chain polyphosphate (polyP).</text>
</comment>
<proteinExistence type="inferred from homology"/>
<feature type="active site" description="Phosphohistidine intermediate" evidence="8">
    <location>
        <position position="467"/>
    </location>
</feature>
<feature type="binding site" evidence="8">
    <location>
        <position position="78"/>
    </location>
    <ligand>
        <name>ATP</name>
        <dbReference type="ChEBI" id="CHEBI:30616"/>
    </ligand>
</feature>
<dbReference type="GO" id="GO:0008976">
    <property type="term" value="F:polyphosphate kinase activity"/>
    <property type="evidence" value="ECO:0007669"/>
    <property type="project" value="UniProtKB-UniRule"/>
</dbReference>
<protein>
    <recommendedName>
        <fullName evidence="8 9">Polyphosphate kinase</fullName>
        <ecNumber evidence="8 9">2.7.4.1</ecNumber>
    </recommendedName>
    <alternativeName>
        <fullName evidence="8">ATP-polyphosphate phosphotransferase</fullName>
    </alternativeName>
    <alternativeName>
        <fullName evidence="8">Polyphosphoric acid kinase</fullName>
    </alternativeName>
</protein>
<dbReference type="PANTHER" id="PTHR30218">
    <property type="entry name" value="POLYPHOSPHATE KINASE"/>
    <property type="match status" value="1"/>
</dbReference>
<evidence type="ECO:0000259" key="14">
    <source>
        <dbReference type="Pfam" id="PF17941"/>
    </source>
</evidence>
<evidence type="ECO:0000256" key="5">
    <source>
        <dbReference type="ARBA" id="ARBA00022777"/>
    </source>
</evidence>
<accession>A0A239PW31</accession>
<evidence type="ECO:0000256" key="2">
    <source>
        <dbReference type="ARBA" id="ARBA00022679"/>
    </source>
</evidence>
<feature type="domain" description="Polyphosphate kinase C-terminal" evidence="14">
    <location>
        <begin position="364"/>
        <end position="526"/>
    </location>
</feature>
<dbReference type="Pfam" id="PF13090">
    <property type="entry name" value="PP_kinase_C"/>
    <property type="match status" value="1"/>
</dbReference>
<gene>
    <name evidence="8" type="primary">ppk</name>
    <name evidence="15" type="ORF">SAMN06297382_2064</name>
</gene>
<dbReference type="SUPFAM" id="SSF56024">
    <property type="entry name" value="Phospholipase D/nuclease"/>
    <property type="match status" value="2"/>
</dbReference>
<dbReference type="EMBL" id="FZQA01000004">
    <property type="protein sequence ID" value="SNT74156.1"/>
    <property type="molecule type" value="Genomic_DNA"/>
</dbReference>
<sequence>MANADDAMRSEERIAADLVERARPPAPEPPRYAPDSPDRFINRELSWLAFNSRVLEEAFNERHPILERLRFLSISASNLDEFYMVRVAGLRGQVREGVSVLSQEGLTPQEQLTLINQQTFELMERQQRCWRMLQPAMREAGVEALDAEELTAEEEAWLEEEFLRNIFPILTPIALDPAHPFPFIPNLGFVLCFNMKRKDGSVLTTLLPLPIKISRFIRLPAFNRADDRRNVVRFIALEKVIVRFIRHLFPGYVMADHGAFRIIRDSDVEIEEEAEDLVRVFETMLKRRRRGDVIRVKIDARTPPQLQNLIFDRLRVTAQDIVRIDGILGLAQTSEIIPADRPDLQFPAYEPRFPERIREHGGDCFSAIRSKDIVVHHPYESFDVVVQFLKQAAADPQVVAIKQTLYRTSKQSPIVSALIEAAEAGKNVTALVELKARFDEEANINWARALERAGVNVVYGFVEYKTHAKLSMVAREEADGTRTYTHVGTGNYHPITARIYTDLSLFTCDPAIGRDAAKVFNYVTSTAPPQSFERFFVAPVNAREKIMGLIDDEIRHARAGRPAAIWAKMNALVDGEMIDKFYEASGAGVQIDLVVRGVCCLRPGAPGLSENIRVKSIVGRFLEHARIYCFGAGKPLPHPGAKVFIASADLMPRNLDHRVEIFCPVLNPTVHSQILDQIMVANLKDEAQSWRLGPDGVYTRVEIPEGAAPFNVHTYMMTNPSLSGRGAAIEYHAPKPLTGGR</sequence>
<feature type="compositionally biased region" description="Basic and acidic residues" evidence="10">
    <location>
        <begin position="1"/>
        <end position="23"/>
    </location>
</feature>
<dbReference type="Gene3D" id="3.30.1840.10">
    <property type="entry name" value="Polyphosphate kinase middle domain"/>
    <property type="match status" value="1"/>
</dbReference>
<evidence type="ECO:0000256" key="3">
    <source>
        <dbReference type="ARBA" id="ARBA00022723"/>
    </source>
</evidence>
<name>A0A239PW31_9PROT</name>
<evidence type="ECO:0000313" key="15">
    <source>
        <dbReference type="EMBL" id="SNT74156.1"/>
    </source>
</evidence>
<evidence type="ECO:0000256" key="7">
    <source>
        <dbReference type="ARBA" id="ARBA00022842"/>
    </source>
</evidence>
<feature type="binding site" evidence="8">
    <location>
        <position position="500"/>
    </location>
    <ligand>
        <name>ATP</name>
        <dbReference type="ChEBI" id="CHEBI:30616"/>
    </ligand>
</feature>
<dbReference type="GO" id="GO:0006799">
    <property type="term" value="P:polyphosphate biosynthetic process"/>
    <property type="evidence" value="ECO:0007669"/>
    <property type="project" value="UniProtKB-UniRule"/>
</dbReference>
<keyword evidence="2 8" id="KW-0808">Transferase</keyword>
<dbReference type="Pfam" id="PF13089">
    <property type="entry name" value="PP_kinase_N"/>
    <property type="match status" value="1"/>
</dbReference>
<dbReference type="FunFam" id="3.30.870.10:FF:000001">
    <property type="entry name" value="Polyphosphate kinase"/>
    <property type="match status" value="1"/>
</dbReference>
<keyword evidence="5 8" id="KW-0418">Kinase</keyword>
<evidence type="ECO:0000259" key="12">
    <source>
        <dbReference type="Pfam" id="PF13089"/>
    </source>
</evidence>
<comment type="similarity">
    <text evidence="8 9">Belongs to the polyphosphate kinase 1 (PPK1) family.</text>
</comment>
<comment type="catalytic activity">
    <reaction evidence="8 9">
        <text>[phosphate](n) + ATP = [phosphate](n+1) + ADP</text>
        <dbReference type="Rhea" id="RHEA:19573"/>
        <dbReference type="Rhea" id="RHEA-COMP:9859"/>
        <dbReference type="Rhea" id="RHEA-COMP:14280"/>
        <dbReference type="ChEBI" id="CHEBI:16838"/>
        <dbReference type="ChEBI" id="CHEBI:30616"/>
        <dbReference type="ChEBI" id="CHEBI:456216"/>
        <dbReference type="EC" id="2.7.4.1"/>
    </reaction>
</comment>
<dbReference type="SUPFAM" id="SSF140356">
    <property type="entry name" value="PPK N-terminal domain-like"/>
    <property type="match status" value="1"/>
</dbReference>
<dbReference type="CDD" id="cd09165">
    <property type="entry name" value="PLDc_PaPPK1_C1_like"/>
    <property type="match status" value="1"/>
</dbReference>
<keyword evidence="16" id="KW-1185">Reference proteome</keyword>
<feature type="domain" description="Polyphosphate kinase middle" evidence="11">
    <location>
        <begin position="153"/>
        <end position="335"/>
    </location>
</feature>
<reference evidence="15 16" key="1">
    <citation type="submission" date="2017-07" db="EMBL/GenBank/DDBJ databases">
        <authorList>
            <person name="Sun Z.S."/>
            <person name="Albrecht U."/>
            <person name="Echele G."/>
            <person name="Lee C.C."/>
        </authorList>
    </citation>
    <scope>NUCLEOTIDE SEQUENCE [LARGE SCALE GENOMIC DNA]</scope>
    <source>
        <strain evidence="15 16">CGMCC 1.12710</strain>
    </source>
</reference>
<evidence type="ECO:0000256" key="8">
    <source>
        <dbReference type="HAMAP-Rule" id="MF_00347"/>
    </source>
</evidence>
<dbReference type="NCBIfam" id="NF003918">
    <property type="entry name" value="PRK05443.1-2"/>
    <property type="match status" value="1"/>
</dbReference>
<dbReference type="InterPro" id="IPR041108">
    <property type="entry name" value="PP_kinase_C_1"/>
</dbReference>
<dbReference type="AlphaFoldDB" id="A0A239PW31"/>
<dbReference type="NCBIfam" id="NF003917">
    <property type="entry name" value="PRK05443.1-1"/>
    <property type="match status" value="1"/>
</dbReference>
<dbReference type="InterPro" id="IPR024953">
    <property type="entry name" value="PP_kinase_middle"/>
</dbReference>
<dbReference type="EC" id="2.7.4.1" evidence="8 9"/>
<evidence type="ECO:0000256" key="10">
    <source>
        <dbReference type="SAM" id="MobiDB-lite"/>
    </source>
</evidence>
<evidence type="ECO:0000259" key="13">
    <source>
        <dbReference type="Pfam" id="PF13090"/>
    </source>
</evidence>
<feature type="binding site" evidence="8">
    <location>
        <position position="596"/>
    </location>
    <ligand>
        <name>ATP</name>
        <dbReference type="ChEBI" id="CHEBI:30616"/>
    </ligand>
</feature>
<feature type="binding site" evidence="8">
    <location>
        <position position="407"/>
    </location>
    <ligand>
        <name>Mg(2+)</name>
        <dbReference type="ChEBI" id="CHEBI:18420"/>
    </ligand>
</feature>
<comment type="PTM">
    <text evidence="8 9">An intermediate of this reaction is the autophosphorylated ppk in which a phosphate is covalently linked to a histidine residue through a N-P bond.</text>
</comment>
<feature type="region of interest" description="Disordered" evidence="10">
    <location>
        <begin position="1"/>
        <end position="36"/>
    </location>
</feature>
<dbReference type="Proteomes" id="UP000198346">
    <property type="component" value="Unassembled WGS sequence"/>
</dbReference>
<evidence type="ECO:0000256" key="6">
    <source>
        <dbReference type="ARBA" id="ARBA00022840"/>
    </source>
</evidence>
<feature type="binding site" evidence="8">
    <location>
        <position position="624"/>
    </location>
    <ligand>
        <name>ATP</name>
        <dbReference type="ChEBI" id="CHEBI:30616"/>
    </ligand>
</feature>
<dbReference type="Pfam" id="PF02503">
    <property type="entry name" value="PP_kinase"/>
    <property type="match status" value="1"/>
</dbReference>
<feature type="binding site" evidence="8">
    <location>
        <position position="437"/>
    </location>
    <ligand>
        <name>Mg(2+)</name>
        <dbReference type="ChEBI" id="CHEBI:18420"/>
    </ligand>
</feature>
<keyword evidence="1 8" id="KW-0597">Phosphoprotein</keyword>
<organism evidence="15 16">
    <name type="scientific">Amphiplicatus metriothermophilus</name>
    <dbReference type="NCBI Taxonomy" id="1519374"/>
    <lineage>
        <taxon>Bacteria</taxon>
        <taxon>Pseudomonadati</taxon>
        <taxon>Pseudomonadota</taxon>
        <taxon>Alphaproteobacteria</taxon>
        <taxon>Parvularculales</taxon>
        <taxon>Parvularculaceae</taxon>
        <taxon>Amphiplicatus</taxon>
    </lineage>
</organism>
<evidence type="ECO:0000256" key="4">
    <source>
        <dbReference type="ARBA" id="ARBA00022741"/>
    </source>
</evidence>
<dbReference type="Pfam" id="PF17941">
    <property type="entry name" value="PP_kinase_C_1"/>
    <property type="match status" value="1"/>
</dbReference>
<feature type="domain" description="Polyphosphate kinase C-terminal" evidence="13">
    <location>
        <begin position="536"/>
        <end position="705"/>
    </location>
</feature>
<dbReference type="CDD" id="cd09168">
    <property type="entry name" value="PLDc_PaPPK1_C2_like"/>
    <property type="match status" value="1"/>
</dbReference>
<dbReference type="SUPFAM" id="SSF143724">
    <property type="entry name" value="PHP14-like"/>
    <property type="match status" value="1"/>
</dbReference>
<dbReference type="PANTHER" id="PTHR30218:SF0">
    <property type="entry name" value="POLYPHOSPHATE KINASE"/>
    <property type="match status" value="1"/>
</dbReference>
<keyword evidence="7 8" id="KW-0460">Magnesium</keyword>
<dbReference type="Gene3D" id="1.20.58.310">
    <property type="entry name" value="Polyphosphate kinase N-terminal domain"/>
    <property type="match status" value="1"/>
</dbReference>
<keyword evidence="4 8" id="KW-0547">Nucleotide-binding</keyword>
<evidence type="ECO:0000256" key="9">
    <source>
        <dbReference type="RuleBase" id="RU003800"/>
    </source>
</evidence>
<dbReference type="InterPro" id="IPR036830">
    <property type="entry name" value="PP_kinase_middle_dom_sf"/>
</dbReference>
<evidence type="ECO:0000313" key="16">
    <source>
        <dbReference type="Proteomes" id="UP000198346"/>
    </source>
</evidence>
<dbReference type="GO" id="GO:0005524">
    <property type="term" value="F:ATP binding"/>
    <property type="evidence" value="ECO:0007669"/>
    <property type="project" value="UniProtKB-KW"/>
</dbReference>
<dbReference type="InterPro" id="IPR025200">
    <property type="entry name" value="PPK_C_dom2"/>
</dbReference>